<protein>
    <submittedName>
        <fullName evidence="3">Uncharacterized protein</fullName>
    </submittedName>
</protein>
<sequence>MNNKLFAALLVSTGLVSVAQAAAPSADAEVQALRNECAAASSVKLGAAPKQDNEFHFVYYKGDYRGEQKAGRKLACTESQYAAYLDKTDPVRVMGAYPTAAGRPSAKPAKPAESTETK</sequence>
<evidence type="ECO:0000313" key="3">
    <source>
        <dbReference type="EMBL" id="MDC8786456.1"/>
    </source>
</evidence>
<evidence type="ECO:0000256" key="2">
    <source>
        <dbReference type="SAM" id="SignalP"/>
    </source>
</evidence>
<dbReference type="RefSeq" id="WP_273597568.1">
    <property type="nucleotide sequence ID" value="NZ_JAQQXS010000013.1"/>
</dbReference>
<keyword evidence="4" id="KW-1185">Reference proteome</keyword>
<organism evidence="3 4">
    <name type="scientific">Roseateles koreensis</name>
    <dbReference type="NCBI Taxonomy" id="2987526"/>
    <lineage>
        <taxon>Bacteria</taxon>
        <taxon>Pseudomonadati</taxon>
        <taxon>Pseudomonadota</taxon>
        <taxon>Betaproteobacteria</taxon>
        <taxon>Burkholderiales</taxon>
        <taxon>Sphaerotilaceae</taxon>
        <taxon>Roseateles</taxon>
    </lineage>
</organism>
<name>A0ABT5KXA2_9BURK</name>
<reference evidence="3 4" key="1">
    <citation type="submission" date="2022-10" db="EMBL/GenBank/DDBJ databases">
        <title>paucibacter sp. hw8 Genome sequencing.</title>
        <authorList>
            <person name="Park S."/>
        </authorList>
    </citation>
    <scope>NUCLEOTIDE SEQUENCE [LARGE SCALE GENOMIC DNA]</scope>
    <source>
        <strain evidence="4">hw8</strain>
    </source>
</reference>
<dbReference type="EMBL" id="JAQQXS010000013">
    <property type="protein sequence ID" value="MDC8786456.1"/>
    <property type="molecule type" value="Genomic_DNA"/>
</dbReference>
<comment type="caution">
    <text evidence="3">The sequence shown here is derived from an EMBL/GenBank/DDBJ whole genome shotgun (WGS) entry which is preliminary data.</text>
</comment>
<gene>
    <name evidence="3" type="ORF">PRZ01_14795</name>
</gene>
<keyword evidence="2" id="KW-0732">Signal</keyword>
<accession>A0ABT5KXA2</accession>
<evidence type="ECO:0000256" key="1">
    <source>
        <dbReference type="SAM" id="MobiDB-lite"/>
    </source>
</evidence>
<feature type="chain" id="PRO_5045604205" evidence="2">
    <location>
        <begin position="22"/>
        <end position="118"/>
    </location>
</feature>
<proteinExistence type="predicted"/>
<feature type="region of interest" description="Disordered" evidence="1">
    <location>
        <begin position="97"/>
        <end position="118"/>
    </location>
</feature>
<dbReference type="Proteomes" id="UP001219862">
    <property type="component" value="Unassembled WGS sequence"/>
</dbReference>
<feature type="signal peptide" evidence="2">
    <location>
        <begin position="1"/>
        <end position="21"/>
    </location>
</feature>
<evidence type="ECO:0000313" key="4">
    <source>
        <dbReference type="Proteomes" id="UP001219862"/>
    </source>
</evidence>